<dbReference type="EMBL" id="CP058909">
    <property type="protein sequence ID" value="QLH80332.1"/>
    <property type="molecule type" value="Genomic_DNA"/>
</dbReference>
<dbReference type="Pfam" id="PF20108">
    <property type="entry name" value="DUF6498"/>
    <property type="match status" value="1"/>
</dbReference>
<dbReference type="RefSeq" id="WP_179920162.1">
    <property type="nucleotide sequence ID" value="NZ_CP058909.1"/>
</dbReference>
<protein>
    <submittedName>
        <fullName evidence="2">Uncharacterized protein</fullName>
    </submittedName>
</protein>
<sequence>MQTPGDRVFAPVAALGLVAANLVPLVGAVRWGWRALDLFTLYWIETGVLGVATVPKLYLAADDWAEFRDAAPVLTAHYGGFWVGHGLFVLVILPLYLDEPALVVAGESLPAALGRLLPSPDWSSDDFALAVWSLVASHALSLVVYAVVRRDHLTVSLREQYFQALGNVSVVHVTVIVGGLVAFVLGSPIYLLAVLVVLKTGLDLATFARSNAPDEGESAAE</sequence>
<evidence type="ECO:0000256" key="1">
    <source>
        <dbReference type="SAM" id="Phobius"/>
    </source>
</evidence>
<feature type="transmembrane region" description="Helical" evidence="1">
    <location>
        <begin position="73"/>
        <end position="97"/>
    </location>
</feature>
<dbReference type="OrthoDB" id="201599at2157"/>
<organism evidence="2 3">
    <name type="scientific">Halosimplex pelagicum</name>
    <dbReference type="NCBI Taxonomy" id="869886"/>
    <lineage>
        <taxon>Archaea</taxon>
        <taxon>Methanobacteriati</taxon>
        <taxon>Methanobacteriota</taxon>
        <taxon>Stenosarchaea group</taxon>
        <taxon>Halobacteria</taxon>
        <taxon>Halobacteriales</taxon>
        <taxon>Haloarculaceae</taxon>
        <taxon>Halosimplex</taxon>
    </lineage>
</organism>
<keyword evidence="1" id="KW-1133">Transmembrane helix</keyword>
<keyword evidence="1" id="KW-0472">Membrane</keyword>
<accession>A0A7D5TQA0</accession>
<feature type="transmembrane region" description="Helical" evidence="1">
    <location>
        <begin position="169"/>
        <end position="198"/>
    </location>
</feature>
<feature type="transmembrane region" description="Helical" evidence="1">
    <location>
        <begin position="12"/>
        <end position="33"/>
    </location>
</feature>
<dbReference type="InterPro" id="IPR045466">
    <property type="entry name" value="DUF6498"/>
</dbReference>
<keyword evidence="3" id="KW-1185">Reference proteome</keyword>
<dbReference type="KEGG" id="hpel:HZS54_01235"/>
<reference evidence="2 3" key="1">
    <citation type="submission" date="2020-07" db="EMBL/GenBank/DDBJ databases">
        <title>Halosimplex litoreum sp. nov. and Halosimplex rubrum sp. nov., isolated from different salt environments.</title>
        <authorList>
            <person name="Cui H."/>
        </authorList>
    </citation>
    <scope>NUCLEOTIDE SEQUENCE [LARGE SCALE GENOMIC DNA]</scope>
    <source>
        <strain evidence="2 3">R2</strain>
    </source>
</reference>
<feature type="transmembrane region" description="Helical" evidence="1">
    <location>
        <begin position="39"/>
        <end position="61"/>
    </location>
</feature>
<dbReference type="GeneID" id="56081170"/>
<evidence type="ECO:0000313" key="3">
    <source>
        <dbReference type="Proteomes" id="UP000509346"/>
    </source>
</evidence>
<dbReference type="AlphaFoldDB" id="A0A7D5TQA0"/>
<dbReference type="Proteomes" id="UP000509346">
    <property type="component" value="Chromosome"/>
</dbReference>
<gene>
    <name evidence="2" type="ORF">HZS54_01235</name>
</gene>
<proteinExistence type="predicted"/>
<evidence type="ECO:0000313" key="2">
    <source>
        <dbReference type="EMBL" id="QLH80332.1"/>
    </source>
</evidence>
<keyword evidence="1" id="KW-0812">Transmembrane</keyword>
<name>A0A7D5TQA0_9EURY</name>
<feature type="transmembrane region" description="Helical" evidence="1">
    <location>
        <begin position="127"/>
        <end position="148"/>
    </location>
</feature>